<gene>
    <name evidence="5" type="primary">rpmE2</name>
    <name evidence="6" type="ORF">DCO16_06960</name>
</gene>
<dbReference type="EMBL" id="CP028941">
    <property type="protein sequence ID" value="QKM62817.1"/>
    <property type="molecule type" value="Genomic_DNA"/>
</dbReference>
<evidence type="ECO:0000256" key="3">
    <source>
        <dbReference type="ARBA" id="ARBA00022980"/>
    </source>
</evidence>
<dbReference type="AlphaFoldDB" id="A0A6M9PV77"/>
<dbReference type="InterPro" id="IPR042105">
    <property type="entry name" value="Ribosomal_bL31_sf"/>
</dbReference>
<dbReference type="PRINTS" id="PR01249">
    <property type="entry name" value="RIBOSOMALL31"/>
</dbReference>
<dbReference type="GO" id="GO:0006412">
    <property type="term" value="P:translation"/>
    <property type="evidence" value="ECO:0007669"/>
    <property type="project" value="UniProtKB-UniRule"/>
</dbReference>
<keyword evidence="4 5" id="KW-0687">Ribonucleoprotein</keyword>
<accession>A0A6M9PV77</accession>
<dbReference type="SUPFAM" id="SSF143800">
    <property type="entry name" value="L28p-like"/>
    <property type="match status" value="1"/>
</dbReference>
<dbReference type="InterPro" id="IPR027493">
    <property type="entry name" value="Ribosomal_bL31_B"/>
</dbReference>
<dbReference type="GO" id="GO:1990904">
    <property type="term" value="C:ribonucleoprotein complex"/>
    <property type="evidence" value="ECO:0007669"/>
    <property type="project" value="UniProtKB-KW"/>
</dbReference>
<evidence type="ECO:0000313" key="6">
    <source>
        <dbReference type="EMBL" id="QKM62817.1"/>
    </source>
</evidence>
<dbReference type="NCBIfam" id="NF002462">
    <property type="entry name" value="PRK01678.1"/>
    <property type="match status" value="1"/>
</dbReference>
<dbReference type="KEGG" id="pani:DCO16_06960"/>
<keyword evidence="7" id="KW-1185">Reference proteome</keyword>
<sequence length="119" mass="13035">MKPGIHPEYREIVFVDVSNNFSFKTRSTMSTKEKIKWEDGNEYPLSKIETSSESHPFYTGTQKIMDTAGRVEKFRQKFGTKAVAKSTGDGAAKTAEKKAAAAEAKASAPAAKKTTAKKV</sequence>
<evidence type="ECO:0000256" key="4">
    <source>
        <dbReference type="ARBA" id="ARBA00023274"/>
    </source>
</evidence>
<dbReference type="GO" id="GO:0005840">
    <property type="term" value="C:ribosome"/>
    <property type="evidence" value="ECO:0007669"/>
    <property type="project" value="UniProtKB-KW"/>
</dbReference>
<evidence type="ECO:0000256" key="1">
    <source>
        <dbReference type="ARBA" id="ARBA00008196"/>
    </source>
</evidence>
<proteinExistence type="inferred from homology"/>
<dbReference type="PANTHER" id="PTHR33280">
    <property type="entry name" value="50S RIBOSOMAL PROTEIN L31, CHLOROPLASTIC"/>
    <property type="match status" value="1"/>
</dbReference>
<dbReference type="Pfam" id="PF01197">
    <property type="entry name" value="Ribosomal_L31"/>
    <property type="match status" value="1"/>
</dbReference>
<reference evidence="6 7" key="1">
    <citation type="submission" date="2018-04" db="EMBL/GenBank/DDBJ databases">
        <title>Polynucleobacter sp. LimPoW16 genome.</title>
        <authorList>
            <person name="Hahn M.W."/>
        </authorList>
    </citation>
    <scope>NUCLEOTIDE SEQUENCE [LARGE SCALE GENOMIC DNA]</scope>
    <source>
        <strain evidence="6 7">LimPoW16</strain>
    </source>
</reference>
<dbReference type="NCBIfam" id="TIGR00105">
    <property type="entry name" value="L31"/>
    <property type="match status" value="1"/>
</dbReference>
<dbReference type="GO" id="GO:0003735">
    <property type="term" value="F:structural constituent of ribosome"/>
    <property type="evidence" value="ECO:0007669"/>
    <property type="project" value="InterPro"/>
</dbReference>
<dbReference type="HAMAP" id="MF_00502">
    <property type="entry name" value="Ribosomal_bL31_2"/>
    <property type="match status" value="1"/>
</dbReference>
<evidence type="ECO:0000256" key="5">
    <source>
        <dbReference type="HAMAP-Rule" id="MF_00502"/>
    </source>
</evidence>
<evidence type="ECO:0000313" key="7">
    <source>
        <dbReference type="Proteomes" id="UP000500806"/>
    </source>
</evidence>
<dbReference type="InterPro" id="IPR002150">
    <property type="entry name" value="Ribosomal_bL31"/>
</dbReference>
<organism evidence="6 7">
    <name type="scientific">Polynucleobacter antarcticus</name>
    <dbReference type="NCBI Taxonomy" id="1743162"/>
    <lineage>
        <taxon>Bacteria</taxon>
        <taxon>Pseudomonadati</taxon>
        <taxon>Pseudomonadota</taxon>
        <taxon>Betaproteobacteria</taxon>
        <taxon>Burkholderiales</taxon>
        <taxon>Burkholderiaceae</taxon>
        <taxon>Polynucleobacter</taxon>
    </lineage>
</organism>
<evidence type="ECO:0000256" key="2">
    <source>
        <dbReference type="ARBA" id="ARBA00011838"/>
    </source>
</evidence>
<comment type="similarity">
    <text evidence="1 5">Belongs to the bacterial ribosomal protein bL31 family. Type B subfamily.</text>
</comment>
<keyword evidence="3 5" id="KW-0689">Ribosomal protein</keyword>
<dbReference type="InterPro" id="IPR034704">
    <property type="entry name" value="Ribosomal_bL28/bL31-like_sf"/>
</dbReference>
<dbReference type="RefSeq" id="WP_173942977.1">
    <property type="nucleotide sequence ID" value="NZ_CBCSCD010000001.1"/>
</dbReference>
<dbReference type="Proteomes" id="UP000500806">
    <property type="component" value="Chromosome"/>
</dbReference>
<protein>
    <recommendedName>
        <fullName evidence="5">Large ribosomal subunit protein bL31B</fullName>
    </recommendedName>
</protein>
<dbReference type="PANTHER" id="PTHR33280:SF1">
    <property type="entry name" value="LARGE RIBOSOMAL SUBUNIT PROTEIN BL31C"/>
    <property type="match status" value="1"/>
</dbReference>
<comment type="subunit">
    <text evidence="2 5">Part of the 50S ribosomal subunit.</text>
</comment>
<dbReference type="Gene3D" id="4.10.830.30">
    <property type="entry name" value="Ribosomal protein L31"/>
    <property type="match status" value="1"/>
</dbReference>
<dbReference type="PROSITE" id="PS01143">
    <property type="entry name" value="RIBOSOMAL_L31"/>
    <property type="match status" value="1"/>
</dbReference>
<name>A0A6M9PV77_9BURK</name>